<comment type="caution">
    <text evidence="14">The sequence shown here is derived from an EMBL/GenBank/DDBJ whole genome shotgun (WGS) entry which is preliminary data.</text>
</comment>
<dbReference type="HAMAP" id="MF_02006">
    <property type="entry name" value="Tyr_tRNA_synth_type1"/>
    <property type="match status" value="1"/>
</dbReference>
<evidence type="ECO:0000313" key="14">
    <source>
        <dbReference type="EMBL" id="MCI0127207.1"/>
    </source>
</evidence>
<feature type="domain" description="Tyrosine--tRNA ligase SYY-like C-terminal" evidence="13">
    <location>
        <begin position="347"/>
        <end position="413"/>
    </location>
</feature>
<evidence type="ECO:0000256" key="10">
    <source>
        <dbReference type="ARBA" id="ARBA00060965"/>
    </source>
</evidence>
<dbReference type="NCBIfam" id="TIGR00234">
    <property type="entry name" value="tyrS"/>
    <property type="match status" value="1"/>
</dbReference>
<dbReference type="EC" id="6.1.1.1" evidence="11"/>
<dbReference type="InterPro" id="IPR024107">
    <property type="entry name" value="Tyr-tRNA-ligase_bac_1"/>
</dbReference>
<dbReference type="Proteomes" id="UP001156140">
    <property type="component" value="Unassembled WGS sequence"/>
</dbReference>
<feature type="binding site" evidence="11">
    <location>
        <position position="238"/>
    </location>
    <ligand>
        <name>ATP</name>
        <dbReference type="ChEBI" id="CHEBI:30616"/>
    </ligand>
</feature>
<feature type="binding site" evidence="11">
    <location>
        <position position="175"/>
    </location>
    <ligand>
        <name>L-tyrosine</name>
        <dbReference type="ChEBI" id="CHEBI:58315"/>
    </ligand>
</feature>
<name>A0AA41QLR5_9HYPH</name>
<evidence type="ECO:0000256" key="6">
    <source>
        <dbReference type="ARBA" id="ARBA00022884"/>
    </source>
</evidence>
<comment type="subcellular location">
    <subcellularLocation>
        <location evidence="1 11">Cytoplasm</location>
    </subcellularLocation>
</comment>
<keyword evidence="7 11" id="KW-0648">Protein biosynthesis</keyword>
<dbReference type="Pfam" id="PF00579">
    <property type="entry name" value="tRNA-synt_1b"/>
    <property type="match status" value="1"/>
</dbReference>
<keyword evidence="3 11" id="KW-0436">Ligase</keyword>
<dbReference type="RefSeq" id="WP_203064174.1">
    <property type="nucleotide sequence ID" value="NZ_CP068983.1"/>
</dbReference>
<dbReference type="InterPro" id="IPR054608">
    <property type="entry name" value="SYY-like_C"/>
</dbReference>
<protein>
    <recommendedName>
        <fullName evidence="11">Tyrosine--tRNA ligase</fullName>
        <ecNumber evidence="11">6.1.1.1</ecNumber>
    </recommendedName>
    <alternativeName>
        <fullName evidence="11">Tyrosyl-tRNA synthetase</fullName>
        <shortName evidence="11">TyrRS</shortName>
    </alternativeName>
</protein>
<keyword evidence="8 11" id="KW-0030">Aminoacyl-tRNA synthetase</keyword>
<gene>
    <name evidence="11 14" type="primary">tyrS</name>
    <name evidence="14" type="ORF">ML536_10260</name>
</gene>
<keyword evidence="15" id="KW-1185">Reference proteome</keyword>
<dbReference type="GO" id="GO:0004831">
    <property type="term" value="F:tyrosine-tRNA ligase activity"/>
    <property type="evidence" value="ECO:0007669"/>
    <property type="project" value="UniProtKB-UniRule"/>
</dbReference>
<evidence type="ECO:0000259" key="13">
    <source>
        <dbReference type="Pfam" id="PF22421"/>
    </source>
</evidence>
<dbReference type="GO" id="GO:0006437">
    <property type="term" value="P:tyrosyl-tRNA aminoacylation"/>
    <property type="evidence" value="ECO:0007669"/>
    <property type="project" value="UniProtKB-UniRule"/>
</dbReference>
<comment type="subunit">
    <text evidence="11">Homodimer.</text>
</comment>
<dbReference type="CDD" id="cd00805">
    <property type="entry name" value="TyrRS_core"/>
    <property type="match status" value="1"/>
</dbReference>
<keyword evidence="4 11" id="KW-0547">Nucleotide-binding</keyword>
<comment type="catalytic activity">
    <reaction evidence="9 11">
        <text>tRNA(Tyr) + L-tyrosine + ATP = L-tyrosyl-tRNA(Tyr) + AMP + diphosphate + H(+)</text>
        <dbReference type="Rhea" id="RHEA:10220"/>
        <dbReference type="Rhea" id="RHEA-COMP:9706"/>
        <dbReference type="Rhea" id="RHEA-COMP:9707"/>
        <dbReference type="ChEBI" id="CHEBI:15378"/>
        <dbReference type="ChEBI" id="CHEBI:30616"/>
        <dbReference type="ChEBI" id="CHEBI:33019"/>
        <dbReference type="ChEBI" id="CHEBI:58315"/>
        <dbReference type="ChEBI" id="CHEBI:78442"/>
        <dbReference type="ChEBI" id="CHEBI:78536"/>
        <dbReference type="ChEBI" id="CHEBI:456215"/>
        <dbReference type="EC" id="6.1.1.1"/>
    </reaction>
</comment>
<dbReference type="CDD" id="cd00165">
    <property type="entry name" value="S4"/>
    <property type="match status" value="1"/>
</dbReference>
<feature type="short sequence motif" description="'KMSKS' region" evidence="11">
    <location>
        <begin position="235"/>
        <end position="239"/>
    </location>
</feature>
<dbReference type="AlphaFoldDB" id="A0AA41QLR5"/>
<feature type="binding site" evidence="11">
    <location>
        <position position="38"/>
    </location>
    <ligand>
        <name>L-tyrosine</name>
        <dbReference type="ChEBI" id="CHEBI:58315"/>
    </ligand>
</feature>
<feature type="binding site" evidence="11">
    <location>
        <position position="179"/>
    </location>
    <ligand>
        <name>L-tyrosine</name>
        <dbReference type="ChEBI" id="CHEBI:58315"/>
    </ligand>
</feature>
<dbReference type="InterPro" id="IPR002307">
    <property type="entry name" value="Tyr-tRNA-ligase"/>
</dbReference>
<evidence type="ECO:0000256" key="5">
    <source>
        <dbReference type="ARBA" id="ARBA00022840"/>
    </source>
</evidence>
<dbReference type="InterPro" id="IPR002305">
    <property type="entry name" value="aa-tRNA-synth_Ic"/>
</dbReference>
<evidence type="ECO:0000256" key="2">
    <source>
        <dbReference type="ARBA" id="ARBA00022490"/>
    </source>
</evidence>
<dbReference type="GO" id="GO:0003723">
    <property type="term" value="F:RNA binding"/>
    <property type="evidence" value="ECO:0007669"/>
    <property type="project" value="UniProtKB-KW"/>
</dbReference>
<dbReference type="Pfam" id="PF22421">
    <property type="entry name" value="SYY_C-terminal"/>
    <property type="match status" value="1"/>
</dbReference>
<keyword evidence="2 11" id="KW-0963">Cytoplasm</keyword>
<evidence type="ECO:0000256" key="8">
    <source>
        <dbReference type="ARBA" id="ARBA00023146"/>
    </source>
</evidence>
<dbReference type="PANTHER" id="PTHR11766:SF0">
    <property type="entry name" value="TYROSINE--TRNA LIGASE, MITOCHONDRIAL"/>
    <property type="match status" value="1"/>
</dbReference>
<dbReference type="GO" id="GO:0005524">
    <property type="term" value="F:ATP binding"/>
    <property type="evidence" value="ECO:0007669"/>
    <property type="project" value="UniProtKB-UniRule"/>
</dbReference>
<evidence type="ECO:0000256" key="3">
    <source>
        <dbReference type="ARBA" id="ARBA00022598"/>
    </source>
</evidence>
<dbReference type="SUPFAM" id="SSF55174">
    <property type="entry name" value="Alpha-L RNA-binding motif"/>
    <property type="match status" value="1"/>
</dbReference>
<sequence length="416" mass="45542">MAFKSDFLNVLDERGFIHQISDPEGLDALAVKGPITGYVGYDATATSLHIGNLITATMLYWMQATGHRPIALMGGGTSMVGDPSFRDDQRKLLTIEQIEENIAGIKKIFAKIMTFGDGPNDAIMVNNADWLLKLNYVEFLRDVGRHFSVNRMLSFDSVKLRLDREQSLSFLEFNYMIMQGYDFTELNRRYGTVLQMGGSDQWGNIINGVDLSHRMGGPQLYALTTPLLTKASGEKMGKSASGAVWLNPENFSPYDFWQYFRNTEDADVGRFLKIFTRLPLSEIARLAALGGNEINEAKKVLATETTAIVHGREAADEAAETARATFEAGAIDLSLPTAEIARGELNAGLGIQAALVLAGLAASNGEARRHITSGAVRVNDELVEDERATLGENKVLPEGVIKLSVGKKRHALIKPA</sequence>
<dbReference type="FunFam" id="3.40.50.620:FF:000008">
    <property type="entry name" value="Tyrosine--tRNA ligase"/>
    <property type="match status" value="1"/>
</dbReference>
<dbReference type="Gene3D" id="1.10.240.10">
    <property type="entry name" value="Tyrosyl-Transfer RNA Synthetase"/>
    <property type="match status" value="1"/>
</dbReference>
<accession>A0AA41QLR5</accession>
<proteinExistence type="inferred from homology"/>
<comment type="function">
    <text evidence="11">Catalyzes the attachment of tyrosine to tRNA(Tyr) in a two-step reaction: tyrosine is first activated by ATP to form Tyr-AMP and then transferred to the acceptor end of tRNA(Tyr).</text>
</comment>
<evidence type="ECO:0000256" key="9">
    <source>
        <dbReference type="ARBA" id="ARBA00048248"/>
    </source>
</evidence>
<reference evidence="14" key="1">
    <citation type="submission" date="2022-03" db="EMBL/GenBank/DDBJ databases">
        <title>The complete genome sequence of a Methyloterrigena soli.</title>
        <authorList>
            <person name="Zi Z."/>
        </authorList>
    </citation>
    <scope>NUCLEOTIDE SEQUENCE</scope>
    <source>
        <strain evidence="14">M48</strain>
    </source>
</reference>
<evidence type="ECO:0000256" key="7">
    <source>
        <dbReference type="ARBA" id="ARBA00022917"/>
    </source>
</evidence>
<evidence type="ECO:0000256" key="4">
    <source>
        <dbReference type="ARBA" id="ARBA00022741"/>
    </source>
</evidence>
<dbReference type="GO" id="GO:0005829">
    <property type="term" value="C:cytosol"/>
    <property type="evidence" value="ECO:0007669"/>
    <property type="project" value="TreeGrafter"/>
</dbReference>
<comment type="similarity">
    <text evidence="10 11">Belongs to the class-I aminoacyl-tRNA synthetase family. TyrS type 1 subfamily.</text>
</comment>
<dbReference type="Gene3D" id="3.40.50.620">
    <property type="entry name" value="HUPs"/>
    <property type="match status" value="1"/>
</dbReference>
<evidence type="ECO:0000256" key="12">
    <source>
        <dbReference type="PROSITE-ProRule" id="PRU00182"/>
    </source>
</evidence>
<dbReference type="PROSITE" id="PS50889">
    <property type="entry name" value="S4"/>
    <property type="match status" value="1"/>
</dbReference>
<dbReference type="SUPFAM" id="SSF52374">
    <property type="entry name" value="Nucleotidylyl transferase"/>
    <property type="match status" value="1"/>
</dbReference>
<dbReference type="Gene3D" id="3.10.290.10">
    <property type="entry name" value="RNA-binding S4 domain"/>
    <property type="match status" value="1"/>
</dbReference>
<dbReference type="PRINTS" id="PR01040">
    <property type="entry name" value="TRNASYNTHTYR"/>
</dbReference>
<keyword evidence="6 12" id="KW-0694">RNA-binding</keyword>
<evidence type="ECO:0000256" key="11">
    <source>
        <dbReference type="HAMAP-Rule" id="MF_02006"/>
    </source>
</evidence>
<dbReference type="InterPro" id="IPR014729">
    <property type="entry name" value="Rossmann-like_a/b/a_fold"/>
</dbReference>
<dbReference type="InterPro" id="IPR024088">
    <property type="entry name" value="Tyr-tRNA-ligase_bac-type"/>
</dbReference>
<dbReference type="EMBL" id="JALAZD010000001">
    <property type="protein sequence ID" value="MCI0127207.1"/>
    <property type="molecule type" value="Genomic_DNA"/>
</dbReference>
<evidence type="ECO:0000256" key="1">
    <source>
        <dbReference type="ARBA" id="ARBA00004496"/>
    </source>
</evidence>
<dbReference type="PANTHER" id="PTHR11766">
    <property type="entry name" value="TYROSYL-TRNA SYNTHETASE"/>
    <property type="match status" value="1"/>
</dbReference>
<keyword evidence="5 11" id="KW-0067">ATP-binding</keyword>
<dbReference type="GO" id="GO:0042803">
    <property type="term" value="F:protein homodimerization activity"/>
    <property type="evidence" value="ECO:0007669"/>
    <property type="project" value="UniProtKB-ARBA"/>
</dbReference>
<evidence type="ECO:0000313" key="15">
    <source>
        <dbReference type="Proteomes" id="UP001156140"/>
    </source>
</evidence>
<dbReference type="FunFam" id="1.10.240.10:FF:000001">
    <property type="entry name" value="Tyrosine--tRNA ligase"/>
    <property type="match status" value="1"/>
</dbReference>
<organism evidence="14 15">
    <name type="scientific">Paradevosia shaoguanensis</name>
    <dbReference type="NCBI Taxonomy" id="1335043"/>
    <lineage>
        <taxon>Bacteria</taxon>
        <taxon>Pseudomonadati</taxon>
        <taxon>Pseudomonadota</taxon>
        <taxon>Alphaproteobacteria</taxon>
        <taxon>Hyphomicrobiales</taxon>
        <taxon>Devosiaceae</taxon>
        <taxon>Paradevosia</taxon>
    </lineage>
</organism>
<dbReference type="InterPro" id="IPR036986">
    <property type="entry name" value="S4_RNA-bd_sf"/>
</dbReference>
<feature type="short sequence motif" description="'HIGH' region" evidence="11">
    <location>
        <begin position="43"/>
        <end position="52"/>
    </location>
</feature>